<sequence length="87" mass="9975">MHGSDLIPHSVCFLLVPVKRRNRKKIKHPCISRSQARFINQDPKIYILPYATSISKIYSVTNFNFKPQVLQVWSNFGKDWSGLGSGL</sequence>
<dbReference type="Proteomes" id="UP001056120">
    <property type="component" value="Linkage Group LG15"/>
</dbReference>
<accession>A0ACB9G0P9</accession>
<keyword evidence="2" id="KW-1185">Reference proteome</keyword>
<protein>
    <submittedName>
        <fullName evidence="1">Uncharacterized protein</fullName>
    </submittedName>
</protein>
<dbReference type="EMBL" id="CM042032">
    <property type="protein sequence ID" value="KAI3777204.1"/>
    <property type="molecule type" value="Genomic_DNA"/>
</dbReference>
<reference evidence="1 2" key="2">
    <citation type="journal article" date="2022" name="Mol. Ecol. Resour.">
        <title>The genomes of chicory, endive, great burdock and yacon provide insights into Asteraceae paleo-polyploidization history and plant inulin production.</title>
        <authorList>
            <person name="Fan W."/>
            <person name="Wang S."/>
            <person name="Wang H."/>
            <person name="Wang A."/>
            <person name="Jiang F."/>
            <person name="Liu H."/>
            <person name="Zhao H."/>
            <person name="Xu D."/>
            <person name="Zhang Y."/>
        </authorList>
    </citation>
    <scope>NUCLEOTIDE SEQUENCE [LARGE SCALE GENOMIC DNA]</scope>
    <source>
        <strain evidence="2">cv. Yunnan</strain>
        <tissue evidence="1">Leaves</tissue>
    </source>
</reference>
<organism evidence="1 2">
    <name type="scientific">Smallanthus sonchifolius</name>
    <dbReference type="NCBI Taxonomy" id="185202"/>
    <lineage>
        <taxon>Eukaryota</taxon>
        <taxon>Viridiplantae</taxon>
        <taxon>Streptophyta</taxon>
        <taxon>Embryophyta</taxon>
        <taxon>Tracheophyta</taxon>
        <taxon>Spermatophyta</taxon>
        <taxon>Magnoliopsida</taxon>
        <taxon>eudicotyledons</taxon>
        <taxon>Gunneridae</taxon>
        <taxon>Pentapetalae</taxon>
        <taxon>asterids</taxon>
        <taxon>campanulids</taxon>
        <taxon>Asterales</taxon>
        <taxon>Asteraceae</taxon>
        <taxon>Asteroideae</taxon>
        <taxon>Heliantheae alliance</taxon>
        <taxon>Millerieae</taxon>
        <taxon>Smallanthus</taxon>
    </lineage>
</organism>
<evidence type="ECO:0000313" key="1">
    <source>
        <dbReference type="EMBL" id="KAI3777204.1"/>
    </source>
</evidence>
<evidence type="ECO:0000313" key="2">
    <source>
        <dbReference type="Proteomes" id="UP001056120"/>
    </source>
</evidence>
<comment type="caution">
    <text evidence="1">The sequence shown here is derived from an EMBL/GenBank/DDBJ whole genome shotgun (WGS) entry which is preliminary data.</text>
</comment>
<reference evidence="2" key="1">
    <citation type="journal article" date="2022" name="Mol. Ecol. Resour.">
        <title>The genomes of chicory, endive, great burdock and yacon provide insights into Asteraceae palaeo-polyploidization history and plant inulin production.</title>
        <authorList>
            <person name="Fan W."/>
            <person name="Wang S."/>
            <person name="Wang H."/>
            <person name="Wang A."/>
            <person name="Jiang F."/>
            <person name="Liu H."/>
            <person name="Zhao H."/>
            <person name="Xu D."/>
            <person name="Zhang Y."/>
        </authorList>
    </citation>
    <scope>NUCLEOTIDE SEQUENCE [LARGE SCALE GENOMIC DNA]</scope>
    <source>
        <strain evidence="2">cv. Yunnan</strain>
    </source>
</reference>
<name>A0ACB9G0P9_9ASTR</name>
<gene>
    <name evidence="1" type="ORF">L1987_47001</name>
</gene>
<proteinExistence type="predicted"/>